<sequence length="178" mass="19992">MASAQCQKPSTEICQPKSHHSSLGQKFSDLTSKAFKGYHNRNGNNQVEIQCHSQIQDESHHHQGDTHTSSLTETHCYSQTQTKQHMNRGVAKTKITHIVVQTQITQTRPHDATATTCLGNHSKKGKHNTKKERNLFRRIKEGISGHSSDSDTSNSDSDNENCPNKKNRGKEELHKEGK</sequence>
<gene>
    <name evidence="1" type="ORF">L6164_019364</name>
</gene>
<reference evidence="1 2" key="1">
    <citation type="journal article" date="2022" name="DNA Res.">
        <title>Chromosomal-level genome assembly of the orchid tree Bauhinia variegata (Leguminosae; Cercidoideae) supports the allotetraploid origin hypothesis of Bauhinia.</title>
        <authorList>
            <person name="Zhong Y."/>
            <person name="Chen Y."/>
            <person name="Zheng D."/>
            <person name="Pang J."/>
            <person name="Liu Y."/>
            <person name="Luo S."/>
            <person name="Meng S."/>
            <person name="Qian L."/>
            <person name="Wei D."/>
            <person name="Dai S."/>
            <person name="Zhou R."/>
        </authorList>
    </citation>
    <scope>NUCLEOTIDE SEQUENCE [LARGE SCALE GENOMIC DNA]</scope>
    <source>
        <strain evidence="1">BV-YZ2020</strain>
    </source>
</reference>
<dbReference type="Proteomes" id="UP000828941">
    <property type="component" value="Chromosome 8"/>
</dbReference>
<organism evidence="1 2">
    <name type="scientific">Bauhinia variegata</name>
    <name type="common">Purple orchid tree</name>
    <name type="synonym">Phanera variegata</name>
    <dbReference type="NCBI Taxonomy" id="167791"/>
    <lineage>
        <taxon>Eukaryota</taxon>
        <taxon>Viridiplantae</taxon>
        <taxon>Streptophyta</taxon>
        <taxon>Embryophyta</taxon>
        <taxon>Tracheophyta</taxon>
        <taxon>Spermatophyta</taxon>
        <taxon>Magnoliopsida</taxon>
        <taxon>eudicotyledons</taxon>
        <taxon>Gunneridae</taxon>
        <taxon>Pentapetalae</taxon>
        <taxon>rosids</taxon>
        <taxon>fabids</taxon>
        <taxon>Fabales</taxon>
        <taxon>Fabaceae</taxon>
        <taxon>Cercidoideae</taxon>
        <taxon>Cercideae</taxon>
        <taxon>Bauhiniinae</taxon>
        <taxon>Bauhinia</taxon>
    </lineage>
</organism>
<evidence type="ECO:0000313" key="2">
    <source>
        <dbReference type="Proteomes" id="UP000828941"/>
    </source>
</evidence>
<comment type="caution">
    <text evidence="1">The sequence shown here is derived from an EMBL/GenBank/DDBJ whole genome shotgun (WGS) entry which is preliminary data.</text>
</comment>
<name>A0ACB9MRR5_BAUVA</name>
<proteinExistence type="predicted"/>
<keyword evidence="2" id="KW-1185">Reference proteome</keyword>
<accession>A0ACB9MRR5</accession>
<protein>
    <submittedName>
        <fullName evidence="1">Uncharacterized protein</fullName>
    </submittedName>
</protein>
<dbReference type="EMBL" id="CM039433">
    <property type="protein sequence ID" value="KAI4326834.1"/>
    <property type="molecule type" value="Genomic_DNA"/>
</dbReference>
<evidence type="ECO:0000313" key="1">
    <source>
        <dbReference type="EMBL" id="KAI4326834.1"/>
    </source>
</evidence>